<dbReference type="RefSeq" id="XP_031872795.1">
    <property type="nucleotide sequence ID" value="XM_032008741.1"/>
</dbReference>
<evidence type="ECO:0000313" key="3">
    <source>
        <dbReference type="EMBL" id="RDL40139.1"/>
    </source>
</evidence>
<comment type="caution">
    <text evidence="3">The sequence shown here is derived from an EMBL/GenBank/DDBJ whole genome shotgun (WGS) entry which is preliminary data.</text>
</comment>
<sequence>MDAGITMMELDPSTSTSPPSLLEQLPTEILHKVLTYLKPNAPSNTELEHHLRHSLPGKYPRYYQNSHRAIQFLTQFPADPNLNNSAVDAQRNLLSCLLISRTIHVATLPILYRRISVYKYSCVVKLAAQISRYPHLGQYVRRLDLNGLQKDHNDLAPAGEKRGEVISALLMQSLNFMPRLWELRTPVDSMDGFDWQLLDFRVLQNILRGKFQHLRILDWGPKLSDAFLDYLENEPIRVSTSITHLKLRCEDTRMTGVIKRLLTAMPSIQILDFSGSNVKVADVLEGIPTNARLTSLKTTLISSAAWSDVSSFMNRNPSIFEGLMVLDLSRQWTLPLESPDDISGVLYQLPPSLRSLNLRNCSMEPSHLDIIREQCPKLMELSIGTGIRLHDLESTILPPHIEKHHDDQYGENSNSDDSQDDSPAIDALYGTILGPMGRAVALCKLRKRLNSVSVNRSGNMHHKFRMSGLQYLDIRSLPIEEQRKIRTSILLGQHSQPLGIIQISGSEFFEDGMLHRLCSAVGWRFCWRGGRAWIARK</sequence>
<dbReference type="AlphaFoldDB" id="A0A370TXA2"/>
<protein>
    <recommendedName>
        <fullName evidence="2">F-box domain-containing protein</fullName>
    </recommendedName>
</protein>
<gene>
    <name evidence="3" type="ORF">BP5553_00118</name>
</gene>
<feature type="domain" description="F-box" evidence="2">
    <location>
        <begin position="19"/>
        <end position="39"/>
    </location>
</feature>
<evidence type="ECO:0000313" key="4">
    <source>
        <dbReference type="Proteomes" id="UP000254866"/>
    </source>
</evidence>
<reference evidence="3 4" key="1">
    <citation type="journal article" date="2018" name="IMA Fungus">
        <title>IMA Genome-F 9: Draft genome sequence of Annulohypoxylon stygium, Aspergillus mulundensis, Berkeleyomyces basicola (syn. Thielaviopsis basicola), Ceratocystis smalleyi, two Cercospora beticola strains, Coleophoma cylindrospora, Fusarium fracticaudum, Phialophora cf. hyalina, and Morchella septimelata.</title>
        <authorList>
            <person name="Wingfield B.D."/>
            <person name="Bills G.F."/>
            <person name="Dong Y."/>
            <person name="Huang W."/>
            <person name="Nel W.J."/>
            <person name="Swalarsk-Parry B.S."/>
            <person name="Vaghefi N."/>
            <person name="Wilken P.M."/>
            <person name="An Z."/>
            <person name="de Beer Z.W."/>
            <person name="De Vos L."/>
            <person name="Chen L."/>
            <person name="Duong T.A."/>
            <person name="Gao Y."/>
            <person name="Hammerbacher A."/>
            <person name="Kikkert J.R."/>
            <person name="Li Y."/>
            <person name="Li H."/>
            <person name="Li K."/>
            <person name="Li Q."/>
            <person name="Liu X."/>
            <person name="Ma X."/>
            <person name="Naidoo K."/>
            <person name="Pethybridge S.J."/>
            <person name="Sun J."/>
            <person name="Steenkamp E.T."/>
            <person name="van der Nest M.A."/>
            <person name="van Wyk S."/>
            <person name="Wingfield M.J."/>
            <person name="Xiong C."/>
            <person name="Yue Q."/>
            <person name="Zhang X."/>
        </authorList>
    </citation>
    <scope>NUCLEOTIDE SEQUENCE [LARGE SCALE GENOMIC DNA]</scope>
    <source>
        <strain evidence="3 4">BP 5553</strain>
    </source>
</reference>
<name>A0A370TXA2_9HELO</name>
<proteinExistence type="predicted"/>
<evidence type="ECO:0000259" key="2">
    <source>
        <dbReference type="PROSITE" id="PS50181"/>
    </source>
</evidence>
<feature type="region of interest" description="Disordered" evidence="1">
    <location>
        <begin position="402"/>
        <end position="422"/>
    </location>
</feature>
<dbReference type="Gene3D" id="3.80.10.10">
    <property type="entry name" value="Ribonuclease Inhibitor"/>
    <property type="match status" value="1"/>
</dbReference>
<dbReference type="SUPFAM" id="SSF52047">
    <property type="entry name" value="RNI-like"/>
    <property type="match status" value="1"/>
</dbReference>
<accession>A0A370TXA2</accession>
<dbReference type="GeneID" id="43592967"/>
<feature type="region of interest" description="Disordered" evidence="1">
    <location>
        <begin position="1"/>
        <end position="20"/>
    </location>
</feature>
<dbReference type="Proteomes" id="UP000254866">
    <property type="component" value="Unassembled WGS sequence"/>
</dbReference>
<dbReference type="InterPro" id="IPR032675">
    <property type="entry name" value="LRR_dom_sf"/>
</dbReference>
<organism evidence="3 4">
    <name type="scientific">Venustampulla echinocandica</name>
    <dbReference type="NCBI Taxonomy" id="2656787"/>
    <lineage>
        <taxon>Eukaryota</taxon>
        <taxon>Fungi</taxon>
        <taxon>Dikarya</taxon>
        <taxon>Ascomycota</taxon>
        <taxon>Pezizomycotina</taxon>
        <taxon>Leotiomycetes</taxon>
        <taxon>Helotiales</taxon>
        <taxon>Pleuroascaceae</taxon>
        <taxon>Venustampulla</taxon>
    </lineage>
</organism>
<dbReference type="OrthoDB" id="9994419at2759"/>
<dbReference type="PROSITE" id="PS50181">
    <property type="entry name" value="FBOX"/>
    <property type="match status" value="1"/>
</dbReference>
<feature type="compositionally biased region" description="Low complexity" evidence="1">
    <location>
        <begin position="9"/>
        <end position="20"/>
    </location>
</feature>
<dbReference type="EMBL" id="NPIC01000001">
    <property type="protein sequence ID" value="RDL40139.1"/>
    <property type="molecule type" value="Genomic_DNA"/>
</dbReference>
<dbReference type="InterPro" id="IPR001810">
    <property type="entry name" value="F-box_dom"/>
</dbReference>
<evidence type="ECO:0000256" key="1">
    <source>
        <dbReference type="SAM" id="MobiDB-lite"/>
    </source>
</evidence>
<keyword evidence="4" id="KW-1185">Reference proteome</keyword>
<dbReference type="STRING" id="2656787.A0A370TXA2"/>